<proteinExistence type="inferred from homology"/>
<dbReference type="GO" id="GO:0004803">
    <property type="term" value="F:transposase activity"/>
    <property type="evidence" value="ECO:0007669"/>
    <property type="project" value="InterPro"/>
</dbReference>
<keyword evidence="3" id="KW-0238">DNA-binding</keyword>
<dbReference type="InterPro" id="IPR047952">
    <property type="entry name" value="Transpos_IS4"/>
</dbReference>
<organism evidence="6 7">
    <name type="scientific">Selenomonas ruminantium</name>
    <dbReference type="NCBI Taxonomy" id="971"/>
    <lineage>
        <taxon>Bacteria</taxon>
        <taxon>Bacillati</taxon>
        <taxon>Bacillota</taxon>
        <taxon>Negativicutes</taxon>
        <taxon>Selenomonadales</taxon>
        <taxon>Selenomonadaceae</taxon>
        <taxon>Selenomonas</taxon>
    </lineage>
</organism>
<dbReference type="Proteomes" id="UP000772151">
    <property type="component" value="Unassembled WGS sequence"/>
</dbReference>
<dbReference type="GO" id="GO:0006313">
    <property type="term" value="P:DNA transposition"/>
    <property type="evidence" value="ECO:0007669"/>
    <property type="project" value="InterPro"/>
</dbReference>
<dbReference type="InterPro" id="IPR002559">
    <property type="entry name" value="Transposase_11"/>
</dbReference>
<comment type="caution">
    <text evidence="6">The sequence shown here is derived from an EMBL/GenBank/DDBJ whole genome shotgun (WGS) entry which is preliminary data.</text>
</comment>
<keyword evidence="2" id="KW-0815">Transposition</keyword>
<dbReference type="PANTHER" id="PTHR33258">
    <property type="entry name" value="TRANSPOSASE INSL FOR INSERTION SEQUENCE ELEMENT IS186A-RELATED"/>
    <property type="match status" value="1"/>
</dbReference>
<reference evidence="6" key="1">
    <citation type="submission" date="2019-04" db="EMBL/GenBank/DDBJ databases">
        <title>Evolution of Biomass-Degrading Anaerobic Consortia Revealed by Metagenomics.</title>
        <authorList>
            <person name="Peng X."/>
        </authorList>
    </citation>
    <scope>NUCLEOTIDE SEQUENCE</scope>
    <source>
        <strain evidence="6">SIG242</strain>
    </source>
</reference>
<comment type="similarity">
    <text evidence="1">Belongs to the transposase 11 family.</text>
</comment>
<dbReference type="Gene3D" id="3.90.350.10">
    <property type="entry name" value="Transposase Inhibitor Protein From Tn5, Chain A, domain 1"/>
    <property type="match status" value="1"/>
</dbReference>
<dbReference type="PANTHER" id="PTHR33258:SF1">
    <property type="entry name" value="TRANSPOSASE INSL FOR INSERTION SEQUENCE ELEMENT IS186A-RELATED"/>
    <property type="match status" value="1"/>
</dbReference>
<evidence type="ECO:0000313" key="6">
    <source>
        <dbReference type="EMBL" id="MBE6085594.1"/>
    </source>
</evidence>
<dbReference type="EMBL" id="SVCA01000008">
    <property type="protein sequence ID" value="MBE6085594.1"/>
    <property type="molecule type" value="Genomic_DNA"/>
</dbReference>
<keyword evidence="4" id="KW-0233">DNA recombination</keyword>
<gene>
    <name evidence="6" type="ORF">E7203_09150</name>
</gene>
<evidence type="ECO:0000313" key="7">
    <source>
        <dbReference type="Proteomes" id="UP000772151"/>
    </source>
</evidence>
<evidence type="ECO:0000256" key="2">
    <source>
        <dbReference type="ARBA" id="ARBA00022578"/>
    </source>
</evidence>
<dbReference type="SUPFAM" id="SSF53098">
    <property type="entry name" value="Ribonuclease H-like"/>
    <property type="match status" value="1"/>
</dbReference>
<dbReference type="NCBIfam" id="NF033592">
    <property type="entry name" value="transpos_IS4_1"/>
    <property type="match status" value="1"/>
</dbReference>
<evidence type="ECO:0000256" key="3">
    <source>
        <dbReference type="ARBA" id="ARBA00023125"/>
    </source>
</evidence>
<sequence>MMVLEGKSNLAFCPEYATAQLSKQCLGRRICQRNLQNIKKGGSVMGKVSYKNPKEADKKVRQIRDTLNGVISEMAKNASSFVVNPEKDFTRKRTLTFERMLKIILGMGGQSLNKELADYFMGADDFATKSAFVQQRDKIHPEAFKYLLHKSNELSSDEKTYMGYRLYACDGTVVNVATNPENKETHVNSYRHPEGLNQYHVNTLFDLMNKTYTDAVIQGVRVVDELQAAVSMINNLPLKGKAIFIGDRGYAAINLMEHCRRKDGMEFLIRVKEGWNTEVKALPMEEFDVDVPLDIRTTQTKEDKVAFKNGTAKYISGKSKFGKNKVSQTWDFESKHKMSIRVVRFKITEDKYETIATSLDRGSFPADKIKELYNMRWGIETSFRDLKYAIGMVNFHARKDNAIIQEIFASLVMYNFSERITACVVIVCATPRVYEYQVNFAVSAHICRSYYRKQENAPPTILQEIAKYIEPVRQGRADKRKLKAQTVVNFIYRVA</sequence>
<feature type="domain" description="Transposase IS4-like" evidence="5">
    <location>
        <begin position="163"/>
        <end position="416"/>
    </location>
</feature>
<evidence type="ECO:0000259" key="5">
    <source>
        <dbReference type="Pfam" id="PF01609"/>
    </source>
</evidence>
<dbReference type="Pfam" id="PF01609">
    <property type="entry name" value="DDE_Tnp_1"/>
    <property type="match status" value="1"/>
</dbReference>
<dbReference type="InterPro" id="IPR012337">
    <property type="entry name" value="RNaseH-like_sf"/>
</dbReference>
<protein>
    <submittedName>
        <fullName evidence="6">IS4 family transposase</fullName>
    </submittedName>
</protein>
<dbReference type="AlphaFoldDB" id="A0A927WKD5"/>
<dbReference type="GO" id="GO:0003677">
    <property type="term" value="F:DNA binding"/>
    <property type="evidence" value="ECO:0007669"/>
    <property type="project" value="UniProtKB-KW"/>
</dbReference>
<evidence type="ECO:0000256" key="4">
    <source>
        <dbReference type="ARBA" id="ARBA00023172"/>
    </source>
</evidence>
<evidence type="ECO:0000256" key="1">
    <source>
        <dbReference type="ARBA" id="ARBA00010075"/>
    </source>
</evidence>
<name>A0A927WKD5_SELRU</name>
<accession>A0A927WKD5</accession>